<protein>
    <submittedName>
        <fullName evidence="2">DUF4835 family protein</fullName>
    </submittedName>
</protein>
<accession>A0A6N9NKF2</accession>
<keyword evidence="3" id="KW-1185">Reference proteome</keyword>
<dbReference type="RefSeq" id="WP_160634116.1">
    <property type="nucleotide sequence ID" value="NZ_WWNE01000012.1"/>
</dbReference>
<sequence>MLRILFLLFLIFNSYNSIAQELNCTVTVNSRQVEGSEKTMFEDLQRAVSEFVNNRKWTNDQFKIEEKIECNILINLSDRISTNKFKGTIQIQARRPIFGTNYYSPTMNVLDKNFTFEYNQFEPLQYTETSYDGELPAILSFYVYLILGFDYDSFSLEGGTPYFQTAMKILNNAQSSNETGWKAFEDQSNRYWLIENYMNGQFKPLRKLYYEYHRKGFDVMSTNPAEGTKAISDGLMALKPIHSVKPSSYNLQVFFNAKKDEIIQLYKGSTTANKQEIVTLLSLIDPGNANNYQKILSNK</sequence>
<feature type="signal peptide" evidence="1">
    <location>
        <begin position="1"/>
        <end position="19"/>
    </location>
</feature>
<proteinExistence type="predicted"/>
<evidence type="ECO:0000256" key="1">
    <source>
        <dbReference type="SAM" id="SignalP"/>
    </source>
</evidence>
<dbReference type="Pfam" id="PF16119">
    <property type="entry name" value="DUF4835"/>
    <property type="match status" value="1"/>
</dbReference>
<dbReference type="AlphaFoldDB" id="A0A6N9NKF2"/>
<evidence type="ECO:0000313" key="2">
    <source>
        <dbReference type="EMBL" id="NBG67176.1"/>
    </source>
</evidence>
<evidence type="ECO:0000313" key="3">
    <source>
        <dbReference type="Proteomes" id="UP000470771"/>
    </source>
</evidence>
<feature type="chain" id="PRO_5026764659" evidence="1">
    <location>
        <begin position="20"/>
        <end position="299"/>
    </location>
</feature>
<dbReference type="Proteomes" id="UP000470771">
    <property type="component" value="Unassembled WGS sequence"/>
</dbReference>
<organism evidence="2 3">
    <name type="scientific">Acidiluteibacter ferrifornacis</name>
    <dbReference type="NCBI Taxonomy" id="2692424"/>
    <lineage>
        <taxon>Bacteria</taxon>
        <taxon>Pseudomonadati</taxon>
        <taxon>Bacteroidota</taxon>
        <taxon>Flavobacteriia</taxon>
        <taxon>Flavobacteriales</taxon>
        <taxon>Cryomorphaceae</taxon>
        <taxon>Acidiluteibacter</taxon>
    </lineage>
</organism>
<dbReference type="EMBL" id="WWNE01000012">
    <property type="protein sequence ID" value="NBG67176.1"/>
    <property type="molecule type" value="Genomic_DNA"/>
</dbReference>
<name>A0A6N9NKF2_9FLAO</name>
<gene>
    <name evidence="2" type="ORF">GQN54_13685</name>
</gene>
<dbReference type="InterPro" id="IPR032274">
    <property type="entry name" value="DUF4835"/>
</dbReference>
<comment type="caution">
    <text evidence="2">The sequence shown here is derived from an EMBL/GenBank/DDBJ whole genome shotgun (WGS) entry which is preliminary data.</text>
</comment>
<keyword evidence="1" id="KW-0732">Signal</keyword>
<reference evidence="2 3" key="1">
    <citation type="submission" date="2019-12" db="EMBL/GenBank/DDBJ databases">
        <authorList>
            <person name="Zhao J."/>
        </authorList>
    </citation>
    <scope>NUCLEOTIDE SEQUENCE [LARGE SCALE GENOMIC DNA]</scope>
    <source>
        <strain evidence="2 3">S-15</strain>
    </source>
</reference>